<proteinExistence type="predicted"/>
<accession>A0A8J6XY51</accession>
<dbReference type="AlphaFoldDB" id="A0A8J6XY51"/>
<dbReference type="EMBL" id="JACXAE010000075">
    <property type="protein sequence ID" value="MBD2775168.1"/>
    <property type="molecule type" value="Genomic_DNA"/>
</dbReference>
<keyword evidence="1" id="KW-0472">Membrane</keyword>
<evidence type="ECO:0000313" key="2">
    <source>
        <dbReference type="EMBL" id="MBD2775168.1"/>
    </source>
</evidence>
<feature type="transmembrane region" description="Helical" evidence="1">
    <location>
        <begin position="34"/>
        <end position="55"/>
    </location>
</feature>
<sequence length="56" mass="6185">MALDVRSHGVLNNYATKPKVYYAEYPAIWEQRKYVLQGVLATLLVTALVVAAFAAS</sequence>
<dbReference type="InterPro" id="IPR048028">
    <property type="entry name" value="Psb34-like"/>
</dbReference>
<comment type="caution">
    <text evidence="2">The sequence shown here is derived from an EMBL/GenBank/DDBJ whole genome shotgun (WGS) entry which is preliminary data.</text>
</comment>
<name>A0A8J6XY51_9CYAN</name>
<evidence type="ECO:0000313" key="3">
    <source>
        <dbReference type="Proteomes" id="UP000629098"/>
    </source>
</evidence>
<dbReference type="NCBIfam" id="NF033486">
    <property type="entry name" value="harvest_ssl1498"/>
    <property type="match status" value="1"/>
</dbReference>
<dbReference type="Proteomes" id="UP000629098">
    <property type="component" value="Unassembled WGS sequence"/>
</dbReference>
<gene>
    <name evidence="2" type="ORF">ICL16_24660</name>
</gene>
<evidence type="ECO:0000256" key="1">
    <source>
        <dbReference type="SAM" id="Phobius"/>
    </source>
</evidence>
<reference evidence="2" key="1">
    <citation type="submission" date="2020-09" db="EMBL/GenBank/DDBJ databases">
        <title>Iningainema tapete sp. nov. (Scytonemataceae, Cyanobacteria) from greenhouses in central Florida (USA) produces two types of nodularin with biosynthetic potential for microcystin-LR and anabaenopeptins.</title>
        <authorList>
            <person name="Berthold D.E."/>
            <person name="Lefler F.W."/>
            <person name="Huang I.-S."/>
            <person name="Abdulla H."/>
            <person name="Zimba P.V."/>
            <person name="Laughinghouse H.D. IV."/>
        </authorList>
    </citation>
    <scope>NUCLEOTIDE SEQUENCE</scope>
    <source>
        <strain evidence="2">BLCCT55</strain>
    </source>
</reference>
<organism evidence="2 3">
    <name type="scientific">Iningainema tapete BLCC-T55</name>
    <dbReference type="NCBI Taxonomy" id="2748662"/>
    <lineage>
        <taxon>Bacteria</taxon>
        <taxon>Bacillati</taxon>
        <taxon>Cyanobacteriota</taxon>
        <taxon>Cyanophyceae</taxon>
        <taxon>Nostocales</taxon>
        <taxon>Scytonemataceae</taxon>
        <taxon>Iningainema tapete</taxon>
    </lineage>
</organism>
<keyword evidence="1" id="KW-0812">Transmembrane</keyword>
<dbReference type="Pfam" id="PF26394">
    <property type="entry name" value="Psb34"/>
    <property type="match status" value="1"/>
</dbReference>
<keyword evidence="3" id="KW-1185">Reference proteome</keyword>
<protein>
    <submittedName>
        <fullName evidence="2">Ssl1498 family light-harvesting-like protein</fullName>
    </submittedName>
</protein>
<keyword evidence="1" id="KW-1133">Transmembrane helix</keyword>